<evidence type="ECO:0000256" key="1">
    <source>
        <dbReference type="PROSITE-ProRule" id="PRU00182"/>
    </source>
</evidence>
<dbReference type="InterPro" id="IPR048443">
    <property type="entry name" value="RqcP2_N"/>
</dbReference>
<dbReference type="SUPFAM" id="SSF55174">
    <property type="entry name" value="Alpha-L RNA-binding motif"/>
    <property type="match status" value="1"/>
</dbReference>
<dbReference type="PROSITE" id="PS50889">
    <property type="entry name" value="S4"/>
    <property type="match status" value="1"/>
</dbReference>
<protein>
    <submittedName>
        <fullName evidence="3">RNA-binding protein</fullName>
    </submittedName>
</protein>
<dbReference type="Gene3D" id="3.10.290.10">
    <property type="entry name" value="RNA-binding S4 domain"/>
    <property type="match status" value="1"/>
</dbReference>
<keyword evidence="4" id="KW-1185">Reference proteome</keyword>
<dbReference type="Pfam" id="PF01479">
    <property type="entry name" value="S4"/>
    <property type="match status" value="1"/>
</dbReference>
<dbReference type="InterPro" id="IPR002942">
    <property type="entry name" value="S4_RNA-bd"/>
</dbReference>
<organism evidence="3 4">
    <name type="scientific">Bacillus lumedeiriae</name>
    <dbReference type="NCBI Taxonomy" id="3058829"/>
    <lineage>
        <taxon>Bacteria</taxon>
        <taxon>Bacillati</taxon>
        <taxon>Bacillota</taxon>
        <taxon>Bacilli</taxon>
        <taxon>Bacillales</taxon>
        <taxon>Bacillaceae</taxon>
        <taxon>Bacillus</taxon>
    </lineage>
</organism>
<name>A0ABW8I645_9BACI</name>
<dbReference type="Gene3D" id="3.30.1370.160">
    <property type="match status" value="1"/>
</dbReference>
<dbReference type="CDD" id="cd00165">
    <property type="entry name" value="S4"/>
    <property type="match status" value="1"/>
</dbReference>
<feature type="domain" description="RNA-binding S4" evidence="2">
    <location>
        <begin position="183"/>
        <end position="247"/>
    </location>
</feature>
<dbReference type="PANTHER" id="PTHR13633">
    <property type="entry name" value="MITOCHONDRIAL TRANSCRIPTION RESCUE FACTOR 1"/>
    <property type="match status" value="1"/>
</dbReference>
<evidence type="ECO:0000259" key="2">
    <source>
        <dbReference type="SMART" id="SM00363"/>
    </source>
</evidence>
<gene>
    <name evidence="3" type="ORF">QYG89_04395</name>
</gene>
<dbReference type="PANTHER" id="PTHR13633:SF3">
    <property type="entry name" value="MITOCHONDRIAL TRANSCRIPTION RESCUE FACTOR 1"/>
    <property type="match status" value="1"/>
</dbReference>
<dbReference type="RefSeq" id="WP_404314977.1">
    <property type="nucleotide sequence ID" value="NZ_JAUIYO010000002.1"/>
</dbReference>
<evidence type="ECO:0000313" key="4">
    <source>
        <dbReference type="Proteomes" id="UP001619911"/>
    </source>
</evidence>
<dbReference type="InterPro" id="IPR040591">
    <property type="entry name" value="RqcP2_RBD"/>
</dbReference>
<evidence type="ECO:0000313" key="3">
    <source>
        <dbReference type="EMBL" id="MFK2824923.1"/>
    </source>
</evidence>
<dbReference type="Gene3D" id="3.30.70.330">
    <property type="match status" value="1"/>
</dbReference>
<dbReference type="Pfam" id="PF21278">
    <property type="entry name" value="YlmH_1st"/>
    <property type="match status" value="1"/>
</dbReference>
<dbReference type="Pfam" id="PF17774">
    <property type="entry name" value="YlmH_RBD"/>
    <property type="match status" value="1"/>
</dbReference>
<reference evidence="3 4" key="1">
    <citation type="submission" date="2023-07" db="EMBL/GenBank/DDBJ databases">
        <title>Bacillus lucianemedeirus sp. nov, a new species isolated from an immunobiological production facility.</title>
        <authorList>
            <person name="Costa L.V."/>
            <person name="Miranda R.V.S.L."/>
            <person name="Brandao M.L.L."/>
            <person name="Reis C.M.F."/>
            <person name="Frazao A.M."/>
            <person name="Cruz F.V."/>
            <person name="Baio P.V.P."/>
            <person name="Veras J.F.C."/>
            <person name="Ramos J.N."/>
            <person name="Vieira V."/>
        </authorList>
    </citation>
    <scope>NUCLEOTIDE SEQUENCE [LARGE SCALE GENOMIC DNA]</scope>
    <source>
        <strain evidence="3 4">B190/17</strain>
    </source>
</reference>
<comment type="caution">
    <text evidence="3">The sequence shown here is derived from an EMBL/GenBank/DDBJ whole genome shotgun (WGS) entry which is preliminary data.</text>
</comment>
<sequence>MVSSIYQHFRPEEKEFIDQVLQWRREAAEMYVPKLTDFLDPREQEIVQSVVGTHNDAVVFFFGGTDPSERKRAYICPDYFAPKEKDFDIVLYELNYPDKFVTITHPQVLGSLMGLGLRRGKFGDILTDGQVIQFIAAKEVSSYIELNFHHVGKAAVTLRQIGYDQAIRQEEEWKEVSVTVSSLRLDAIITAFTKQSRQKAQAAIKGGLVKVNWKQQENPALECTEGDVLSIRGAGRVKISTIDGKTKKEKWRIILGVIK</sequence>
<proteinExistence type="predicted"/>
<accession>A0ABW8I645</accession>
<dbReference type="SMART" id="SM00363">
    <property type="entry name" value="S4"/>
    <property type="match status" value="1"/>
</dbReference>
<dbReference type="InterPro" id="IPR012677">
    <property type="entry name" value="Nucleotide-bd_a/b_plait_sf"/>
</dbReference>
<dbReference type="Proteomes" id="UP001619911">
    <property type="component" value="Unassembled WGS sequence"/>
</dbReference>
<keyword evidence="1" id="KW-0694">RNA-binding</keyword>
<dbReference type="EMBL" id="JAUIYO010000002">
    <property type="protein sequence ID" value="MFK2824923.1"/>
    <property type="molecule type" value="Genomic_DNA"/>
</dbReference>
<dbReference type="InterPro" id="IPR036986">
    <property type="entry name" value="S4_RNA-bd_sf"/>
</dbReference>